<dbReference type="NCBIfam" id="NF033788">
    <property type="entry name" value="HTH_metalloreg"/>
    <property type="match status" value="1"/>
</dbReference>
<dbReference type="PANTHER" id="PTHR33154">
    <property type="entry name" value="TRANSCRIPTIONAL REGULATOR, ARSR FAMILY"/>
    <property type="match status" value="1"/>
</dbReference>
<dbReference type="InterPro" id="IPR011991">
    <property type="entry name" value="ArsR-like_HTH"/>
</dbReference>
<dbReference type="Pfam" id="PF01022">
    <property type="entry name" value="HTH_5"/>
    <property type="match status" value="1"/>
</dbReference>
<evidence type="ECO:0000256" key="3">
    <source>
        <dbReference type="ARBA" id="ARBA00023163"/>
    </source>
</evidence>
<keyword evidence="6" id="KW-1185">Reference proteome</keyword>
<dbReference type="AlphaFoldDB" id="A0A317P1J5"/>
<reference evidence="5 6" key="1">
    <citation type="submission" date="2018-05" db="EMBL/GenBank/DDBJ databases">
        <title>Genomic Encyclopedia of Type Strains, Phase IV (KMG-IV): sequencing the most valuable type-strain genomes for metagenomic binning, comparative biology and taxonomic classification.</title>
        <authorList>
            <person name="Goeker M."/>
        </authorList>
    </citation>
    <scope>NUCLEOTIDE SEQUENCE [LARGE SCALE GENOMIC DNA]</scope>
    <source>
        <strain evidence="5 6">DSM 44717</strain>
    </source>
</reference>
<evidence type="ECO:0000313" key="5">
    <source>
        <dbReference type="EMBL" id="PWV80902.1"/>
    </source>
</evidence>
<dbReference type="InterPro" id="IPR036388">
    <property type="entry name" value="WH-like_DNA-bd_sf"/>
</dbReference>
<dbReference type="InterPro" id="IPR051081">
    <property type="entry name" value="HTH_MetalResp_TranReg"/>
</dbReference>
<evidence type="ECO:0000313" key="6">
    <source>
        <dbReference type="Proteomes" id="UP000246410"/>
    </source>
</evidence>
<dbReference type="RefSeq" id="WP_208643883.1">
    <property type="nucleotide sequence ID" value="NZ_QGTL01000001.1"/>
</dbReference>
<organism evidence="5 6">
    <name type="scientific">Nocardia neocaledoniensis</name>
    <dbReference type="NCBI Taxonomy" id="236511"/>
    <lineage>
        <taxon>Bacteria</taxon>
        <taxon>Bacillati</taxon>
        <taxon>Actinomycetota</taxon>
        <taxon>Actinomycetes</taxon>
        <taxon>Mycobacteriales</taxon>
        <taxon>Nocardiaceae</taxon>
        <taxon>Nocardia</taxon>
    </lineage>
</organism>
<dbReference type="GO" id="GO:0003700">
    <property type="term" value="F:DNA-binding transcription factor activity"/>
    <property type="evidence" value="ECO:0007669"/>
    <property type="project" value="InterPro"/>
</dbReference>
<accession>A0A317P1J5</accession>
<dbReference type="InterPro" id="IPR036390">
    <property type="entry name" value="WH_DNA-bd_sf"/>
</dbReference>
<comment type="caution">
    <text evidence="5">The sequence shown here is derived from an EMBL/GenBank/DDBJ whole genome shotgun (WGS) entry which is preliminary data.</text>
</comment>
<dbReference type="PROSITE" id="PS50987">
    <property type="entry name" value="HTH_ARSR_2"/>
    <property type="match status" value="1"/>
</dbReference>
<dbReference type="EMBL" id="QGTL01000001">
    <property type="protein sequence ID" value="PWV80902.1"/>
    <property type="molecule type" value="Genomic_DNA"/>
</dbReference>
<dbReference type="PANTHER" id="PTHR33154:SF33">
    <property type="entry name" value="TRANSCRIPTIONAL REPRESSOR SDPR"/>
    <property type="match status" value="1"/>
</dbReference>
<feature type="domain" description="HTH arsR-type" evidence="4">
    <location>
        <begin position="1"/>
        <end position="92"/>
    </location>
</feature>
<keyword evidence="2" id="KW-0238">DNA-binding</keyword>
<dbReference type="SUPFAM" id="SSF46785">
    <property type="entry name" value="Winged helix' DNA-binding domain"/>
    <property type="match status" value="1"/>
</dbReference>
<dbReference type="PRINTS" id="PR00778">
    <property type="entry name" value="HTHARSR"/>
</dbReference>
<evidence type="ECO:0000259" key="4">
    <source>
        <dbReference type="PROSITE" id="PS50987"/>
    </source>
</evidence>
<name>A0A317P1J5_9NOCA</name>
<dbReference type="SMART" id="SM00418">
    <property type="entry name" value="HTH_ARSR"/>
    <property type="match status" value="1"/>
</dbReference>
<keyword evidence="3" id="KW-0804">Transcription</keyword>
<keyword evidence="1" id="KW-0805">Transcription regulation</keyword>
<evidence type="ECO:0000256" key="1">
    <source>
        <dbReference type="ARBA" id="ARBA00023015"/>
    </source>
</evidence>
<protein>
    <submittedName>
        <fullName evidence="5">ArsR family transcriptional regulator</fullName>
    </submittedName>
</protein>
<dbReference type="InterPro" id="IPR001845">
    <property type="entry name" value="HTH_ArsR_DNA-bd_dom"/>
</dbReference>
<dbReference type="GO" id="GO:0003677">
    <property type="term" value="F:DNA binding"/>
    <property type="evidence" value="ECO:0007669"/>
    <property type="project" value="UniProtKB-KW"/>
</dbReference>
<sequence>MVSVVAVDVFSALANPVRRQLLEALREGPRAAGDLAGRFALSRPAVSEHLAVLRHAGLVREEPRGRHRYYHLDADPLAEVGAWLHPFEHYWRARMGALRDLLDEENP</sequence>
<proteinExistence type="predicted"/>
<dbReference type="CDD" id="cd00090">
    <property type="entry name" value="HTH_ARSR"/>
    <property type="match status" value="1"/>
</dbReference>
<evidence type="ECO:0000256" key="2">
    <source>
        <dbReference type="ARBA" id="ARBA00023125"/>
    </source>
</evidence>
<dbReference type="Proteomes" id="UP000246410">
    <property type="component" value="Unassembled WGS sequence"/>
</dbReference>
<dbReference type="Gene3D" id="1.10.10.10">
    <property type="entry name" value="Winged helix-like DNA-binding domain superfamily/Winged helix DNA-binding domain"/>
    <property type="match status" value="1"/>
</dbReference>
<gene>
    <name evidence="5" type="ORF">DFR69_101238</name>
</gene>